<dbReference type="EMBL" id="ABVL01000002">
    <property type="protein sequence ID" value="EDY21461.1"/>
    <property type="molecule type" value="Genomic_DNA"/>
</dbReference>
<evidence type="ECO:0000313" key="5">
    <source>
        <dbReference type="Proteomes" id="UP000005824"/>
    </source>
</evidence>
<dbReference type="GO" id="GO:0000160">
    <property type="term" value="P:phosphorelay signal transduction system"/>
    <property type="evidence" value="ECO:0007669"/>
    <property type="project" value="InterPro"/>
</dbReference>
<sequence>MATSKILVVDDDPKLSRLVATILNRVGGYDVLEENRPFAALATARQFRPDLILLDVDMPGKDGGAISRELGDDALLSRVPVIFVTSLISKSEAGVHHGVRYLAKPVDPHLLLDTVRSLCPRFKPEPQLA</sequence>
<name>B4CVL9_9BACT</name>
<evidence type="ECO:0000256" key="1">
    <source>
        <dbReference type="ARBA" id="ARBA00022553"/>
    </source>
</evidence>
<dbReference type="PANTHER" id="PTHR44591:SF3">
    <property type="entry name" value="RESPONSE REGULATORY DOMAIN-CONTAINING PROTEIN"/>
    <property type="match status" value="1"/>
</dbReference>
<evidence type="ECO:0000256" key="2">
    <source>
        <dbReference type="PROSITE-ProRule" id="PRU00169"/>
    </source>
</evidence>
<dbReference type="Pfam" id="PF00072">
    <property type="entry name" value="Response_reg"/>
    <property type="match status" value="1"/>
</dbReference>
<feature type="modified residue" description="4-aspartylphosphate" evidence="2">
    <location>
        <position position="55"/>
    </location>
</feature>
<gene>
    <name evidence="4" type="ORF">CfE428DRAFT_0706</name>
</gene>
<protein>
    <submittedName>
        <fullName evidence="4">Response regulator receiver protein</fullName>
    </submittedName>
</protein>
<feature type="domain" description="Response regulatory" evidence="3">
    <location>
        <begin position="5"/>
        <end position="119"/>
    </location>
</feature>
<dbReference type="Gene3D" id="3.40.50.2300">
    <property type="match status" value="1"/>
</dbReference>
<dbReference type="eggNOG" id="COG0745">
    <property type="taxonomic scope" value="Bacteria"/>
</dbReference>
<dbReference type="InParanoid" id="B4CVL9"/>
<dbReference type="Proteomes" id="UP000005824">
    <property type="component" value="Unassembled WGS sequence"/>
</dbReference>
<accession>B4CVL9</accession>
<dbReference type="SMART" id="SM00448">
    <property type="entry name" value="REC"/>
    <property type="match status" value="1"/>
</dbReference>
<evidence type="ECO:0000259" key="3">
    <source>
        <dbReference type="PROSITE" id="PS50110"/>
    </source>
</evidence>
<dbReference type="AlphaFoldDB" id="B4CVL9"/>
<reference evidence="4 5" key="1">
    <citation type="journal article" date="2011" name="J. Bacteriol.">
        <title>Genome sequence of Chthoniobacter flavus Ellin428, an aerobic heterotrophic soil bacterium.</title>
        <authorList>
            <person name="Kant R."/>
            <person name="van Passel M.W."/>
            <person name="Palva A."/>
            <person name="Lucas S."/>
            <person name="Lapidus A."/>
            <person name="Glavina Del Rio T."/>
            <person name="Dalin E."/>
            <person name="Tice H."/>
            <person name="Bruce D."/>
            <person name="Goodwin L."/>
            <person name="Pitluck S."/>
            <person name="Larimer F.W."/>
            <person name="Land M.L."/>
            <person name="Hauser L."/>
            <person name="Sangwan P."/>
            <person name="de Vos W.M."/>
            <person name="Janssen P.H."/>
            <person name="Smidt H."/>
        </authorList>
    </citation>
    <scope>NUCLEOTIDE SEQUENCE [LARGE SCALE GENOMIC DNA]</scope>
    <source>
        <strain evidence="4 5">Ellin428</strain>
    </source>
</reference>
<evidence type="ECO:0000313" key="4">
    <source>
        <dbReference type="EMBL" id="EDY21461.1"/>
    </source>
</evidence>
<dbReference type="InterPro" id="IPR050595">
    <property type="entry name" value="Bact_response_regulator"/>
</dbReference>
<organism evidence="4 5">
    <name type="scientific">Chthoniobacter flavus Ellin428</name>
    <dbReference type="NCBI Taxonomy" id="497964"/>
    <lineage>
        <taxon>Bacteria</taxon>
        <taxon>Pseudomonadati</taxon>
        <taxon>Verrucomicrobiota</taxon>
        <taxon>Spartobacteria</taxon>
        <taxon>Chthoniobacterales</taxon>
        <taxon>Chthoniobacteraceae</taxon>
        <taxon>Chthoniobacter</taxon>
    </lineage>
</organism>
<dbReference type="InterPro" id="IPR001789">
    <property type="entry name" value="Sig_transdc_resp-reg_receiver"/>
</dbReference>
<comment type="caution">
    <text evidence="4">The sequence shown here is derived from an EMBL/GenBank/DDBJ whole genome shotgun (WGS) entry which is preliminary data.</text>
</comment>
<dbReference type="SUPFAM" id="SSF52172">
    <property type="entry name" value="CheY-like"/>
    <property type="match status" value="1"/>
</dbReference>
<keyword evidence="5" id="KW-1185">Reference proteome</keyword>
<keyword evidence="1 2" id="KW-0597">Phosphoprotein</keyword>
<proteinExistence type="predicted"/>
<dbReference type="STRING" id="497964.CfE428DRAFT_0706"/>
<dbReference type="PROSITE" id="PS50110">
    <property type="entry name" value="RESPONSE_REGULATORY"/>
    <property type="match status" value="1"/>
</dbReference>
<dbReference type="InterPro" id="IPR011006">
    <property type="entry name" value="CheY-like_superfamily"/>
</dbReference>
<dbReference type="RefSeq" id="WP_006978033.1">
    <property type="nucleotide sequence ID" value="NZ_ABVL01000002.1"/>
</dbReference>
<dbReference type="PANTHER" id="PTHR44591">
    <property type="entry name" value="STRESS RESPONSE REGULATOR PROTEIN 1"/>
    <property type="match status" value="1"/>
</dbReference>